<dbReference type="SUPFAM" id="SSF51735">
    <property type="entry name" value="NAD(P)-binding Rossmann-fold domains"/>
    <property type="match status" value="1"/>
</dbReference>
<keyword evidence="9" id="KW-0408">Iron</keyword>
<sequence length="442" mass="48456">MKLAMLGGGGFRTPLVYGALQQDTHEDRITEVVLYDVDVVRLLVMDLVLSQMRTKSGGPTVRTTTTLSDAVEGADFVFSAIRVGGLEGRTADERVALDLGLLGQETTGPGGLAYGLRTVPVALEVAQCVAENAPDAWVINFTNPAGMITEAMQSVLGDRVVGICDSPIGLGKRAARALNIKADAIDYVGLNHLGWLRTLPLGRTDVLPALLADTARLGSIEEGRLFGVEWLQDLGMIPNEYLYYYYFTRDAIASIKGGPETRGEYLLYQQTRFYNRVYNNPKNALRQWRFVRSERDASYMKESREEGEQRDDADLMEGGYEGVALAIMSAIARGEETRLILNVRNGHTLPDLPPDAVIEVPCTVDDKGPRPVDIPPLIGHQAGLVQQVKAVEQLTIRAAREGSERLARQAFALHPLVDSVTVARQLLDGYRDRIPSLDSVFT</sequence>
<dbReference type="InterPro" id="IPR022616">
    <property type="entry name" value="Glyco_hydro_4_C"/>
</dbReference>
<dbReference type="OrthoDB" id="9767022at2"/>
<dbReference type="EMBL" id="CP011112">
    <property type="protein sequence ID" value="AKU18687.1"/>
    <property type="molecule type" value="Genomic_DNA"/>
</dbReference>
<dbReference type="PANTHER" id="PTHR32092:SF5">
    <property type="entry name" value="6-PHOSPHO-BETA-GLUCOSIDASE"/>
    <property type="match status" value="1"/>
</dbReference>
<keyword evidence="14" id="KW-1185">Reference proteome</keyword>
<dbReference type="InterPro" id="IPR019802">
    <property type="entry name" value="GlycHydrolase_4_CS"/>
</dbReference>
<feature type="binding site" evidence="9">
    <location>
        <position position="164"/>
    </location>
    <ligand>
        <name>Mn(2+)</name>
        <dbReference type="ChEBI" id="CHEBI:29035"/>
    </ligand>
</feature>
<dbReference type="GO" id="GO:0005975">
    <property type="term" value="P:carbohydrate metabolic process"/>
    <property type="evidence" value="ECO:0007669"/>
    <property type="project" value="InterPro"/>
</dbReference>
<evidence type="ECO:0000256" key="1">
    <source>
        <dbReference type="ARBA" id="ARBA00010141"/>
    </source>
</evidence>
<protein>
    <submittedName>
        <fullName evidence="13">6-phospho-beta-glucosidase</fullName>
    </submittedName>
</protein>
<evidence type="ECO:0000256" key="7">
    <source>
        <dbReference type="PIRSR" id="PIRSR601088-1"/>
    </source>
</evidence>
<evidence type="ECO:0000256" key="11">
    <source>
        <dbReference type="RuleBase" id="RU361152"/>
    </source>
</evidence>
<feature type="active site" description="Proton acceptor" evidence="7">
    <location>
        <position position="241"/>
    </location>
</feature>
<dbReference type="KEGG" id="lmoi:VV02_06330"/>
<keyword evidence="6 11" id="KW-0326">Glycosidase</keyword>
<name>A0A0K1JPP0_9MICO</name>
<feature type="site" description="Increases basicity of active site Tyr" evidence="10">
    <location>
        <position position="105"/>
    </location>
</feature>
<dbReference type="PROSITE" id="PS01324">
    <property type="entry name" value="GLYCOSYL_HYDROL_F4"/>
    <property type="match status" value="1"/>
</dbReference>
<dbReference type="Pfam" id="PF11975">
    <property type="entry name" value="Glyco_hydro_4C"/>
    <property type="match status" value="1"/>
</dbReference>
<evidence type="ECO:0000313" key="13">
    <source>
        <dbReference type="EMBL" id="AKU18687.1"/>
    </source>
</evidence>
<dbReference type="InterPro" id="IPR036291">
    <property type="entry name" value="NAD(P)-bd_dom_sf"/>
</dbReference>
<feature type="domain" description="Glycosyl hydrolase family 4 C-terminal" evidence="12">
    <location>
        <begin position="187"/>
        <end position="417"/>
    </location>
</feature>
<feature type="active site" description="Proton donor" evidence="7">
    <location>
        <position position="165"/>
    </location>
</feature>
<comment type="similarity">
    <text evidence="1 11">Belongs to the glycosyl hydrolase 4 family.</text>
</comment>
<dbReference type="InterPro" id="IPR001088">
    <property type="entry name" value="Glyco_hydro_4"/>
</dbReference>
<dbReference type="Proteomes" id="UP000066480">
    <property type="component" value="Chromosome"/>
</dbReference>
<keyword evidence="4 11" id="KW-0520">NAD</keyword>
<evidence type="ECO:0000256" key="5">
    <source>
        <dbReference type="ARBA" id="ARBA00023211"/>
    </source>
</evidence>
<dbReference type="PANTHER" id="PTHR32092">
    <property type="entry name" value="6-PHOSPHO-BETA-GLUCOSIDASE-RELATED"/>
    <property type="match status" value="1"/>
</dbReference>
<keyword evidence="9" id="KW-0170">Cobalt</keyword>
<dbReference type="GO" id="GO:0016616">
    <property type="term" value="F:oxidoreductase activity, acting on the CH-OH group of donors, NAD or NADP as acceptor"/>
    <property type="evidence" value="ECO:0007669"/>
    <property type="project" value="InterPro"/>
</dbReference>
<evidence type="ECO:0000256" key="10">
    <source>
        <dbReference type="PIRSR" id="PIRSR601088-4"/>
    </source>
</evidence>
<organism evidence="13 14">
    <name type="scientific">Luteipulveratus mongoliensis</name>
    <dbReference type="NCBI Taxonomy" id="571913"/>
    <lineage>
        <taxon>Bacteria</taxon>
        <taxon>Bacillati</taxon>
        <taxon>Actinomycetota</taxon>
        <taxon>Actinomycetes</taxon>
        <taxon>Micrococcales</taxon>
        <taxon>Dermacoccaceae</taxon>
        <taxon>Luteipulveratus</taxon>
    </lineage>
</organism>
<dbReference type="Gene3D" id="3.90.110.10">
    <property type="entry name" value="Lactate dehydrogenase/glycoside hydrolase, family 4, C-terminal"/>
    <property type="match status" value="1"/>
</dbReference>
<evidence type="ECO:0000256" key="9">
    <source>
        <dbReference type="PIRSR" id="PIRSR601088-3"/>
    </source>
</evidence>
<dbReference type="Pfam" id="PF02056">
    <property type="entry name" value="Glyco_hydro_4"/>
    <property type="match status" value="1"/>
</dbReference>
<proteinExistence type="inferred from homology"/>
<dbReference type="RefSeq" id="WP_052596609.1">
    <property type="nucleotide sequence ID" value="NZ_CP011112.1"/>
</dbReference>
<dbReference type="CDD" id="cd05296">
    <property type="entry name" value="GH4_P_beta_glucosidase"/>
    <property type="match status" value="1"/>
</dbReference>
<feature type="binding site" evidence="9">
    <location>
        <position position="192"/>
    </location>
    <ligand>
        <name>Mn(2+)</name>
        <dbReference type="ChEBI" id="CHEBI:29035"/>
    </ligand>
</feature>
<gene>
    <name evidence="13" type="ORF">VV02_06330</name>
</gene>
<keyword evidence="2 9" id="KW-0479">Metal-binding</keyword>
<keyword evidence="3 11" id="KW-0378">Hydrolase</keyword>
<comment type="cofactor">
    <cofactor evidence="11">
        <name>NAD(+)</name>
        <dbReference type="ChEBI" id="CHEBI:57540"/>
    </cofactor>
    <text evidence="11">Binds 1 NAD(+) per subunit.</text>
</comment>
<reference evidence="13 14" key="1">
    <citation type="submission" date="2015-03" db="EMBL/GenBank/DDBJ databases">
        <title>Luteipulveratus halotolerans sp. nov., a novel actinobacterium (Dermacoccaceae) from Sarawak, Malaysia.</title>
        <authorList>
            <person name="Juboi H."/>
            <person name="Basik A."/>
            <person name="Shamsul S.S."/>
            <person name="Arnold P."/>
            <person name="Schmitt E.K."/>
            <person name="Sanglier J.-J."/>
            <person name="Yeo T."/>
        </authorList>
    </citation>
    <scope>NUCLEOTIDE SEQUENCE [LARGE SCALE GENOMIC DNA]</scope>
    <source>
        <strain evidence="13 14">MN07-A0370</strain>
    </source>
</reference>
<keyword evidence="5 9" id="KW-0464">Manganese</keyword>
<evidence type="ECO:0000256" key="4">
    <source>
        <dbReference type="ARBA" id="ARBA00023027"/>
    </source>
</evidence>
<dbReference type="PRINTS" id="PR00732">
    <property type="entry name" value="GLHYDRLASE4"/>
</dbReference>
<feature type="binding site" evidence="8">
    <location>
        <position position="89"/>
    </location>
    <ligand>
        <name>substrate</name>
    </ligand>
</feature>
<evidence type="ECO:0000259" key="12">
    <source>
        <dbReference type="Pfam" id="PF11975"/>
    </source>
</evidence>
<dbReference type="Gene3D" id="3.40.50.720">
    <property type="entry name" value="NAD(P)-binding Rossmann-like Domain"/>
    <property type="match status" value="1"/>
</dbReference>
<evidence type="ECO:0000256" key="2">
    <source>
        <dbReference type="ARBA" id="ARBA00022723"/>
    </source>
</evidence>
<dbReference type="GO" id="GO:0004553">
    <property type="term" value="F:hydrolase activity, hydrolyzing O-glycosyl compounds"/>
    <property type="evidence" value="ECO:0007669"/>
    <property type="project" value="InterPro"/>
</dbReference>
<dbReference type="PATRIC" id="fig|571913.6.peg.1291"/>
<dbReference type="STRING" id="571913.VV02_06330"/>
<evidence type="ECO:0000256" key="3">
    <source>
        <dbReference type="ARBA" id="ARBA00022801"/>
    </source>
</evidence>
<dbReference type="InterPro" id="IPR015955">
    <property type="entry name" value="Lactate_DH/Glyco_Ohase_4_C"/>
</dbReference>
<dbReference type="GO" id="GO:0046872">
    <property type="term" value="F:metal ion binding"/>
    <property type="evidence" value="ECO:0007669"/>
    <property type="project" value="UniProtKB-KW"/>
</dbReference>
<feature type="binding site" evidence="8">
    <location>
        <position position="143"/>
    </location>
    <ligand>
        <name>substrate</name>
    </ligand>
</feature>
<evidence type="ECO:0000313" key="14">
    <source>
        <dbReference type="Proteomes" id="UP000066480"/>
    </source>
</evidence>
<evidence type="ECO:0000256" key="6">
    <source>
        <dbReference type="ARBA" id="ARBA00023295"/>
    </source>
</evidence>
<accession>A0A0K1JPP0</accession>
<dbReference type="SUPFAM" id="SSF56327">
    <property type="entry name" value="LDH C-terminal domain-like"/>
    <property type="match status" value="1"/>
</dbReference>
<keyword evidence="9" id="KW-0533">Nickel</keyword>
<evidence type="ECO:0000256" key="8">
    <source>
        <dbReference type="PIRSR" id="PIRSR601088-2"/>
    </source>
</evidence>
<dbReference type="AlphaFoldDB" id="A0A0K1JPP0"/>